<dbReference type="AlphaFoldDB" id="A0A2M6KA27"/>
<gene>
    <name evidence="1" type="ORF">COV49_00795</name>
</gene>
<evidence type="ECO:0000313" key="2">
    <source>
        <dbReference type="Proteomes" id="UP000230869"/>
    </source>
</evidence>
<evidence type="ECO:0000313" key="1">
    <source>
        <dbReference type="EMBL" id="PIR13841.1"/>
    </source>
</evidence>
<organism evidence="1 2">
    <name type="scientific">Candidatus Falkowbacteria bacterium CG11_big_fil_rev_8_21_14_0_20_39_10</name>
    <dbReference type="NCBI Taxonomy" id="1974570"/>
    <lineage>
        <taxon>Bacteria</taxon>
        <taxon>Candidatus Falkowiibacteriota</taxon>
    </lineage>
</organism>
<proteinExistence type="predicted"/>
<protein>
    <submittedName>
        <fullName evidence="1">Uncharacterized protein</fullName>
    </submittedName>
</protein>
<dbReference type="Proteomes" id="UP000230869">
    <property type="component" value="Unassembled WGS sequence"/>
</dbReference>
<sequence length="493" mass="57837">MTDDKVYFSDIFNVKHTIIEKYGALDLSLVCDNPAFVDPFLIFANSKYKNLHDFIVDYLKFLRDLSLKEEKLSSGNFKHYYKFPEVKQAWLGYSVGGNAGLGLGKEFAESLYKNLHKIFSQFGSEKITESSHLEKLCLVEEGVGVDKISDFTINLIKRYLLDYTQTFAKKHIDQKYLAEFSVRKVNFDFKKGIWTDERFILPKLERENKKEFVLLIPQEILTKEDTWISKNDFLNNDTAIFNTIANDELRTKINKFFFDHLAIKLNKKRQPEKDYSKKSKKNALVKTVWEFPEVLDYYIKYKEQNKDDALKYHIAEPEFINFFSDASVLKNELKKEKFEKLTSFDDCIARISFFKQKLESNSNDLYFKDKPLQEKHLRLMFKNVTYGALFDYNSEVNNGRGPIDFIVSYGSQDKTGLELKLASNTKLKHNLLNQGKIYQEDSNLKHVIKIIFCFSDQELSRINDVLREINKSIDDKEIFVIDCRKKESASNQK</sequence>
<accession>A0A2M6KA27</accession>
<comment type="caution">
    <text evidence="1">The sequence shown here is derived from an EMBL/GenBank/DDBJ whole genome shotgun (WGS) entry which is preliminary data.</text>
</comment>
<dbReference type="EMBL" id="PCWW01000015">
    <property type="protein sequence ID" value="PIR13841.1"/>
    <property type="molecule type" value="Genomic_DNA"/>
</dbReference>
<name>A0A2M6KA27_9BACT</name>
<reference evidence="1 2" key="1">
    <citation type="submission" date="2017-09" db="EMBL/GenBank/DDBJ databases">
        <title>Depth-based differentiation of microbial function through sediment-hosted aquifers and enrichment of novel symbionts in the deep terrestrial subsurface.</title>
        <authorList>
            <person name="Probst A.J."/>
            <person name="Ladd B."/>
            <person name="Jarett J.K."/>
            <person name="Geller-Mcgrath D.E."/>
            <person name="Sieber C.M."/>
            <person name="Emerson J.B."/>
            <person name="Anantharaman K."/>
            <person name="Thomas B.C."/>
            <person name="Malmstrom R."/>
            <person name="Stieglmeier M."/>
            <person name="Klingl A."/>
            <person name="Woyke T."/>
            <person name="Ryan C.M."/>
            <person name="Banfield J.F."/>
        </authorList>
    </citation>
    <scope>NUCLEOTIDE SEQUENCE [LARGE SCALE GENOMIC DNA]</scope>
    <source>
        <strain evidence="1">CG11_big_fil_rev_8_21_14_0_20_39_10</strain>
    </source>
</reference>